<keyword evidence="10" id="KW-0342">GTP-binding</keyword>
<dbReference type="EMBL" id="AP028910">
    <property type="protein sequence ID" value="BES90100.1"/>
    <property type="molecule type" value="Genomic_DNA"/>
</dbReference>
<reference evidence="14 15" key="1">
    <citation type="submission" date="2023-09" db="EMBL/GenBank/DDBJ databases">
        <title>Nesidiocoris tenuis whole genome shotgun sequence.</title>
        <authorList>
            <person name="Shibata T."/>
            <person name="Shimoda M."/>
            <person name="Kobayashi T."/>
            <person name="Uehara T."/>
        </authorList>
    </citation>
    <scope>NUCLEOTIDE SEQUENCE [LARGE SCALE GENOMIC DNA]</scope>
    <source>
        <strain evidence="14 15">Japan</strain>
    </source>
</reference>
<keyword evidence="6" id="KW-0963">Cytoplasm</keyword>
<dbReference type="InterPro" id="IPR001806">
    <property type="entry name" value="Small_GTPase"/>
</dbReference>
<keyword evidence="12" id="KW-0966">Cell projection</keyword>
<keyword evidence="15" id="KW-1185">Reference proteome</keyword>
<keyword evidence="7" id="KW-0970">Cilium biogenesis/degradation</keyword>
<comment type="similarity">
    <text evidence="2">Belongs to the small GTPase superfamily. Rab family.</text>
</comment>
<evidence type="ECO:0000256" key="7">
    <source>
        <dbReference type="ARBA" id="ARBA00022794"/>
    </source>
</evidence>
<evidence type="ECO:0000256" key="6">
    <source>
        <dbReference type="ARBA" id="ARBA00022490"/>
    </source>
</evidence>
<evidence type="ECO:0000256" key="9">
    <source>
        <dbReference type="ARBA" id="ARBA00023069"/>
    </source>
</evidence>
<name>A0ABN7ACU3_9HEMI</name>
<evidence type="ECO:0000313" key="14">
    <source>
        <dbReference type="EMBL" id="BES90100.1"/>
    </source>
</evidence>
<keyword evidence="11" id="KW-0206">Cytoskeleton</keyword>
<keyword evidence="10" id="KW-0547">Nucleotide-binding</keyword>
<evidence type="ECO:0000256" key="2">
    <source>
        <dbReference type="ARBA" id="ARBA00006270"/>
    </source>
</evidence>
<dbReference type="PANTHER" id="PTHR14983:SF1">
    <property type="entry name" value="CILIOGENESIS AND PLANAR POLARITY EFFECTOR 2"/>
    <property type="match status" value="1"/>
</dbReference>
<dbReference type="Proteomes" id="UP001307889">
    <property type="component" value="Chromosome 2"/>
</dbReference>
<keyword evidence="5" id="KW-0268">Exocytosis</keyword>
<evidence type="ECO:0000256" key="3">
    <source>
        <dbReference type="ARBA" id="ARBA00021423"/>
    </source>
</evidence>
<evidence type="ECO:0000256" key="13">
    <source>
        <dbReference type="ARBA" id="ARBA00030243"/>
    </source>
</evidence>
<sequence>MDSDTKAFVKSSTLVNSDWHKTPEGENFFRKFFSSSSTGRKLYGVLERPAVFDGIEEVTYKILFIGKTGAGKSWAVSQLAGLPNSQAVCDTFGIEVTDVYWPVKIWDKVILFKLQCWDAGDSSLKKYNHIMEACQDKVDMKAFVFSYADAATFSELPGYINTFCSKDLAQAASIVIGTRHSSNGGNQVTAREVEAFKSTYGIDVQSLNQQLASPHSPQLSGEKTLENMQDLFNVMNSVCEILWIRDQQYILNSSITV</sequence>
<evidence type="ECO:0000256" key="8">
    <source>
        <dbReference type="ARBA" id="ARBA00022927"/>
    </source>
</evidence>
<evidence type="ECO:0000256" key="11">
    <source>
        <dbReference type="ARBA" id="ARBA00023212"/>
    </source>
</evidence>
<evidence type="ECO:0000313" key="15">
    <source>
        <dbReference type="Proteomes" id="UP001307889"/>
    </source>
</evidence>
<evidence type="ECO:0000256" key="1">
    <source>
        <dbReference type="ARBA" id="ARBA00004120"/>
    </source>
</evidence>
<accession>A0ABN7ACU3</accession>
<protein>
    <recommendedName>
        <fullName evidence="3">Ciliogenesis and planar polarity effector 2</fullName>
    </recommendedName>
    <alternativeName>
        <fullName evidence="13">REM2- and Rab-like small GTPase 1</fullName>
    </alternativeName>
</protein>
<dbReference type="Pfam" id="PF00071">
    <property type="entry name" value="Ras"/>
    <property type="match status" value="1"/>
</dbReference>
<organism evidence="14 15">
    <name type="scientific">Nesidiocoris tenuis</name>
    <dbReference type="NCBI Taxonomy" id="355587"/>
    <lineage>
        <taxon>Eukaryota</taxon>
        <taxon>Metazoa</taxon>
        <taxon>Ecdysozoa</taxon>
        <taxon>Arthropoda</taxon>
        <taxon>Hexapoda</taxon>
        <taxon>Insecta</taxon>
        <taxon>Pterygota</taxon>
        <taxon>Neoptera</taxon>
        <taxon>Paraneoptera</taxon>
        <taxon>Hemiptera</taxon>
        <taxon>Heteroptera</taxon>
        <taxon>Panheteroptera</taxon>
        <taxon>Cimicomorpha</taxon>
        <taxon>Miridae</taxon>
        <taxon>Dicyphina</taxon>
        <taxon>Nesidiocoris</taxon>
    </lineage>
</organism>
<gene>
    <name evidence="14" type="ORF">NTJ_02907</name>
</gene>
<comment type="subcellular location">
    <subcellularLocation>
        <location evidence="1">Cytoplasm</location>
        <location evidence="1">Cytoskeleton</location>
        <location evidence="1">Cilium basal body</location>
    </subcellularLocation>
</comment>
<keyword evidence="8" id="KW-0653">Protein transport</keyword>
<evidence type="ECO:0000256" key="4">
    <source>
        <dbReference type="ARBA" id="ARBA00022448"/>
    </source>
</evidence>
<dbReference type="InterPro" id="IPR039677">
    <property type="entry name" value="RSG1"/>
</dbReference>
<keyword evidence="4" id="KW-0813">Transport</keyword>
<evidence type="ECO:0000256" key="5">
    <source>
        <dbReference type="ARBA" id="ARBA00022483"/>
    </source>
</evidence>
<keyword evidence="9" id="KW-0969">Cilium</keyword>
<evidence type="ECO:0000256" key="10">
    <source>
        <dbReference type="ARBA" id="ARBA00023134"/>
    </source>
</evidence>
<dbReference type="PANTHER" id="PTHR14983">
    <property type="entry name" value="CILIOGENESIS AND PLANAR POLARITY EFFECTOR 2"/>
    <property type="match status" value="1"/>
</dbReference>
<dbReference type="Gene3D" id="3.40.50.300">
    <property type="entry name" value="P-loop containing nucleotide triphosphate hydrolases"/>
    <property type="match status" value="1"/>
</dbReference>
<proteinExistence type="inferred from homology"/>
<dbReference type="SUPFAM" id="SSF52540">
    <property type="entry name" value="P-loop containing nucleoside triphosphate hydrolases"/>
    <property type="match status" value="1"/>
</dbReference>
<dbReference type="InterPro" id="IPR027417">
    <property type="entry name" value="P-loop_NTPase"/>
</dbReference>
<evidence type="ECO:0000256" key="12">
    <source>
        <dbReference type="ARBA" id="ARBA00023273"/>
    </source>
</evidence>